<dbReference type="Pfam" id="PF12796">
    <property type="entry name" value="Ank_2"/>
    <property type="match status" value="1"/>
</dbReference>
<dbReference type="PROSITE" id="PS50003">
    <property type="entry name" value="PH_DOMAIN"/>
    <property type="match status" value="1"/>
</dbReference>
<accession>A0AAV7JCG8</accession>
<comment type="caution">
    <text evidence="11">The sequence shown here is derived from an EMBL/GenBank/DDBJ whole genome shotgun (WGS) entry which is preliminary data.</text>
</comment>
<dbReference type="SMART" id="SM00105">
    <property type="entry name" value="ArfGap"/>
    <property type="match status" value="1"/>
</dbReference>
<evidence type="ECO:0000259" key="9">
    <source>
        <dbReference type="PROSITE" id="PS50003"/>
    </source>
</evidence>
<dbReference type="InterPro" id="IPR011993">
    <property type="entry name" value="PH-like_dom_sf"/>
</dbReference>
<dbReference type="Proteomes" id="UP001165289">
    <property type="component" value="Unassembled WGS sequence"/>
</dbReference>
<dbReference type="PANTHER" id="PTHR45854:SF3">
    <property type="entry name" value="ARFGAP WITH SH3 DOMAIN, ANK REPEAT AND PH DOMAIN-CONTAINING PROTEIN"/>
    <property type="match status" value="1"/>
</dbReference>
<evidence type="ECO:0000256" key="5">
    <source>
        <dbReference type="PROSITE-ProRule" id="PRU00192"/>
    </source>
</evidence>
<keyword evidence="2" id="KW-0479">Metal-binding</keyword>
<dbReference type="InterPro" id="IPR001452">
    <property type="entry name" value="SH3_domain"/>
</dbReference>
<dbReference type="Pfam" id="PF16746">
    <property type="entry name" value="BAR_3"/>
    <property type="match status" value="1"/>
</dbReference>
<dbReference type="InterPro" id="IPR043593">
    <property type="entry name" value="ASAP"/>
</dbReference>
<proteinExistence type="predicted"/>
<evidence type="ECO:0000256" key="7">
    <source>
        <dbReference type="SAM" id="MobiDB-lite"/>
    </source>
</evidence>
<dbReference type="Gene3D" id="1.25.40.20">
    <property type="entry name" value="Ankyrin repeat-containing domain"/>
    <property type="match status" value="1"/>
</dbReference>
<dbReference type="Gene3D" id="2.30.29.30">
    <property type="entry name" value="Pleckstrin-homology domain (PH domain)/Phosphotyrosine-binding domain (PTB)"/>
    <property type="match status" value="1"/>
</dbReference>
<dbReference type="InterPro" id="IPR027267">
    <property type="entry name" value="AH/BAR_dom_sf"/>
</dbReference>
<dbReference type="InterPro" id="IPR002110">
    <property type="entry name" value="Ankyrin_rpt"/>
</dbReference>
<dbReference type="CDD" id="cd08834">
    <property type="entry name" value="ArfGap_ASAP"/>
    <property type="match status" value="1"/>
</dbReference>
<keyword evidence="6" id="KW-0863">Zinc-finger</keyword>
<dbReference type="Gene3D" id="1.20.1270.60">
    <property type="entry name" value="Arfaptin homology (AH) domain/BAR domain"/>
    <property type="match status" value="1"/>
</dbReference>
<dbReference type="InterPro" id="IPR001849">
    <property type="entry name" value="PH_domain"/>
</dbReference>
<evidence type="ECO:0000256" key="2">
    <source>
        <dbReference type="ARBA" id="ARBA00022723"/>
    </source>
</evidence>
<dbReference type="PROSITE" id="PS50115">
    <property type="entry name" value="ARFGAP"/>
    <property type="match status" value="1"/>
</dbReference>
<evidence type="ECO:0000256" key="6">
    <source>
        <dbReference type="PROSITE-ProRule" id="PRU00288"/>
    </source>
</evidence>
<dbReference type="AlphaFoldDB" id="A0AAV7JCG8"/>
<keyword evidence="3" id="KW-0862">Zinc</keyword>
<dbReference type="GO" id="GO:0005096">
    <property type="term" value="F:GTPase activator activity"/>
    <property type="evidence" value="ECO:0007669"/>
    <property type="project" value="InterPro"/>
</dbReference>
<dbReference type="InterPro" id="IPR036770">
    <property type="entry name" value="Ankyrin_rpt-contain_sf"/>
</dbReference>
<dbReference type="PROSITE" id="PS50297">
    <property type="entry name" value="ANK_REP_REGION"/>
    <property type="match status" value="1"/>
</dbReference>
<gene>
    <name evidence="11" type="ORF">LOD99_12589</name>
</gene>
<dbReference type="GO" id="GO:0008270">
    <property type="term" value="F:zinc ion binding"/>
    <property type="evidence" value="ECO:0007669"/>
    <property type="project" value="UniProtKB-KW"/>
</dbReference>
<dbReference type="PROSITE" id="PS50002">
    <property type="entry name" value="SH3"/>
    <property type="match status" value="1"/>
</dbReference>
<keyword evidence="1 5" id="KW-0728">SH3 domain</keyword>
<dbReference type="Pfam" id="PF00018">
    <property type="entry name" value="SH3_1"/>
    <property type="match status" value="1"/>
</dbReference>
<feature type="region of interest" description="Disordered" evidence="7">
    <location>
        <begin position="778"/>
        <end position="817"/>
    </location>
</feature>
<organism evidence="11 12">
    <name type="scientific">Oopsacas minuta</name>
    <dbReference type="NCBI Taxonomy" id="111878"/>
    <lineage>
        <taxon>Eukaryota</taxon>
        <taxon>Metazoa</taxon>
        <taxon>Porifera</taxon>
        <taxon>Hexactinellida</taxon>
        <taxon>Hexasterophora</taxon>
        <taxon>Lyssacinosida</taxon>
        <taxon>Leucopsacidae</taxon>
        <taxon>Oopsacas</taxon>
    </lineage>
</organism>
<dbReference type="SUPFAM" id="SSF50729">
    <property type="entry name" value="PH domain-like"/>
    <property type="match status" value="1"/>
</dbReference>
<dbReference type="InterPro" id="IPR036028">
    <property type="entry name" value="SH3-like_dom_sf"/>
</dbReference>
<sequence length="899" mass="102768">MTEVHKPPESVMLTFQDKKNAEFFQKHFLQQVDKDLDIDLDEIRSLTDTTDFDPLDMDKTKCDFHKKMNGFKNAVGQADQELAPEKDFIKKFVDNLKVMKSKGDSYSKATDQFSQTLVEYGAHLSSKGNQIGNTFTTFSTVFKEMARLARTLIQHLNNMLTFPLDSMQKNLLKQDRKRKVDKSYHDFEQARSSLESARNKQLKKTGMPKVSVPRELFTVELLKERRKVQYELVEFWHWSNDVNLKKEVEFASQLVNYFHILQRYFLDGSEFLQALNEWSEKKSTDLAALKQVIQMDQRELEKANGKLRDHIIQPPDKPLRDQYKLHVMKGDSIHGTEKQGQLFKRSEGIVRKIWQKRICEIKAGVFMLSDPNHARTAPTVYPMLTCAVNHLGEVDLKRFAFQMITSNKTIVFGCDTKEECEEWVSVLLNAKNKCMEEAFKSAGNDVESVTRPWRTNRPDERIRIVKGVISTIRQLPGNNICADCNCPEPAWFSVNLGVLVCIECSGLHREMGVQMSRIRSLELDDVKNSELLTSRMMSNDTFNDTFEAGLTMYPGDKKLDPSADMDQRRQYIKRKYIDRKYVAQSEASEQEQTDELLIMLQNAVVNRHMPTMLQAFGERADFSSPLPTVQNGTSIIHFAIEQEDNTSLHIVDFLISNSQHVIQKDIDGNTPLHVAARYGKLNCMKLLLLKTSGDFNFQNSDNKTPKDIAKECNFEDIVDLLSESKHKRIEMSLEFDDIDWGLSEVGTEGLYELPLCMMLTAEEKDQATPPIHGHDLFYTGSLDAGGETPPVPPRRSKGQKTSEGNRGSMAEPMPPPLGNYPPIPPRPESHQAFLARALYDCEADYTDELSFTLGDNIVVTQILDEDWWRGFLISNRNAVGVFPSCYAERVEGHKIPSAT</sequence>
<dbReference type="SUPFAM" id="SSF48403">
    <property type="entry name" value="Ankyrin repeat"/>
    <property type="match status" value="1"/>
</dbReference>
<dbReference type="InterPro" id="IPR038508">
    <property type="entry name" value="ArfGAP_dom_sf"/>
</dbReference>
<evidence type="ECO:0000313" key="12">
    <source>
        <dbReference type="Proteomes" id="UP001165289"/>
    </source>
</evidence>
<feature type="repeat" description="ANK" evidence="4">
    <location>
        <begin position="667"/>
        <end position="700"/>
    </location>
</feature>
<dbReference type="SUPFAM" id="SSF103657">
    <property type="entry name" value="BAR/IMD domain-like"/>
    <property type="match status" value="1"/>
</dbReference>
<dbReference type="Gene3D" id="2.30.30.40">
    <property type="entry name" value="SH3 Domains"/>
    <property type="match status" value="1"/>
</dbReference>
<evidence type="ECO:0000256" key="1">
    <source>
        <dbReference type="ARBA" id="ARBA00022443"/>
    </source>
</evidence>
<feature type="domain" description="Arf-GAP" evidence="10">
    <location>
        <begin position="466"/>
        <end position="590"/>
    </location>
</feature>
<dbReference type="Gene3D" id="1.10.220.150">
    <property type="entry name" value="Arf GTPase activating protein"/>
    <property type="match status" value="1"/>
</dbReference>
<dbReference type="PRINTS" id="PR00405">
    <property type="entry name" value="REVINTRACTNG"/>
</dbReference>
<evidence type="ECO:0000259" key="8">
    <source>
        <dbReference type="PROSITE" id="PS50002"/>
    </source>
</evidence>
<dbReference type="SMART" id="SM00248">
    <property type="entry name" value="ANK"/>
    <property type="match status" value="3"/>
</dbReference>
<protein>
    <submittedName>
        <fullName evidence="11">Arf-GAP with SH3 domain, ANK repeat and PH domain-containing protein 2-like</fullName>
    </submittedName>
</protein>
<reference evidence="11 12" key="1">
    <citation type="journal article" date="2023" name="BMC Biol.">
        <title>The compact genome of the sponge Oopsacas minuta (Hexactinellida) is lacking key metazoan core genes.</title>
        <authorList>
            <person name="Santini S."/>
            <person name="Schenkelaars Q."/>
            <person name="Jourda C."/>
            <person name="Duchesne M."/>
            <person name="Belahbib H."/>
            <person name="Rocher C."/>
            <person name="Selva M."/>
            <person name="Riesgo A."/>
            <person name="Vervoort M."/>
            <person name="Leys S.P."/>
            <person name="Kodjabachian L."/>
            <person name="Le Bivic A."/>
            <person name="Borchiellini C."/>
            <person name="Claverie J.M."/>
            <person name="Renard E."/>
        </authorList>
    </citation>
    <scope>NUCLEOTIDE SEQUENCE [LARGE SCALE GENOMIC DNA]</scope>
    <source>
        <strain evidence="11">SPO-2</strain>
    </source>
</reference>
<dbReference type="InterPro" id="IPR004148">
    <property type="entry name" value="BAR_dom"/>
</dbReference>
<dbReference type="PANTHER" id="PTHR45854">
    <property type="entry name" value="ASAP FAMILY MEMBER"/>
    <property type="match status" value="1"/>
</dbReference>
<evidence type="ECO:0000313" key="11">
    <source>
        <dbReference type="EMBL" id="KAI6646468.1"/>
    </source>
</evidence>
<dbReference type="InterPro" id="IPR037278">
    <property type="entry name" value="ARFGAP/RecO"/>
</dbReference>
<keyword evidence="4" id="KW-0040">ANK repeat</keyword>
<dbReference type="EMBL" id="JAKMXF010000354">
    <property type="protein sequence ID" value="KAI6646468.1"/>
    <property type="molecule type" value="Genomic_DNA"/>
</dbReference>
<feature type="domain" description="PH" evidence="9">
    <location>
        <begin position="335"/>
        <end position="432"/>
    </location>
</feature>
<feature type="domain" description="SH3" evidence="8">
    <location>
        <begin position="830"/>
        <end position="892"/>
    </location>
</feature>
<dbReference type="SMART" id="SM00233">
    <property type="entry name" value="PH"/>
    <property type="match status" value="1"/>
</dbReference>
<name>A0AAV7JCG8_9METZ</name>
<dbReference type="GO" id="GO:0005737">
    <property type="term" value="C:cytoplasm"/>
    <property type="evidence" value="ECO:0007669"/>
    <property type="project" value="InterPro"/>
</dbReference>
<dbReference type="PROSITE" id="PS50088">
    <property type="entry name" value="ANK_REPEAT"/>
    <property type="match status" value="1"/>
</dbReference>
<evidence type="ECO:0000259" key="10">
    <source>
        <dbReference type="PROSITE" id="PS50115"/>
    </source>
</evidence>
<dbReference type="Pfam" id="PF00169">
    <property type="entry name" value="PH"/>
    <property type="match status" value="1"/>
</dbReference>
<evidence type="ECO:0000256" key="3">
    <source>
        <dbReference type="ARBA" id="ARBA00022833"/>
    </source>
</evidence>
<dbReference type="InterPro" id="IPR001164">
    <property type="entry name" value="ArfGAP_dom"/>
</dbReference>
<keyword evidence="12" id="KW-1185">Reference proteome</keyword>
<dbReference type="SUPFAM" id="SSF57863">
    <property type="entry name" value="ArfGap/RecO-like zinc finger"/>
    <property type="match status" value="1"/>
</dbReference>
<dbReference type="SUPFAM" id="SSF50044">
    <property type="entry name" value="SH3-domain"/>
    <property type="match status" value="1"/>
</dbReference>
<dbReference type="SMART" id="SM00326">
    <property type="entry name" value="SH3"/>
    <property type="match status" value="1"/>
</dbReference>
<evidence type="ECO:0000256" key="4">
    <source>
        <dbReference type="PROSITE-ProRule" id="PRU00023"/>
    </source>
</evidence>
<dbReference type="Pfam" id="PF01412">
    <property type="entry name" value="ArfGap"/>
    <property type="match status" value="1"/>
</dbReference>
<dbReference type="Gene3D" id="1.25.40.950">
    <property type="match status" value="1"/>
</dbReference>